<gene>
    <name evidence="3" type="primary">LOC118416693</name>
</gene>
<accession>A0A9J7L901</accession>
<dbReference type="GeneID" id="118416693"/>
<proteinExistence type="predicted"/>
<dbReference type="Proteomes" id="UP000001554">
    <property type="component" value="Chromosome 5"/>
</dbReference>
<evidence type="ECO:0000313" key="2">
    <source>
        <dbReference type="Proteomes" id="UP000001554"/>
    </source>
</evidence>
<dbReference type="OrthoDB" id="6272653at2759"/>
<dbReference type="RefSeq" id="XP_035677775.1">
    <property type="nucleotide sequence ID" value="XM_035821882.1"/>
</dbReference>
<reference evidence="3" key="2">
    <citation type="submission" date="2025-08" db="UniProtKB">
        <authorList>
            <consortium name="RefSeq"/>
        </authorList>
    </citation>
    <scope>IDENTIFICATION</scope>
    <source>
        <strain evidence="3">S238N-H82</strain>
        <tissue evidence="3">Testes</tissue>
    </source>
</reference>
<name>A0A9J7L901_BRAFL</name>
<dbReference type="InterPro" id="IPR051077">
    <property type="entry name" value="Ca-dependent_lectin"/>
</dbReference>
<protein>
    <submittedName>
        <fullName evidence="3">Uncharacterized protein LOC118416693</fullName>
    </submittedName>
</protein>
<keyword evidence="2" id="KW-1185">Reference proteome</keyword>
<dbReference type="AlphaFoldDB" id="A0A9J7L901"/>
<dbReference type="OMA" id="HELTCAV"/>
<sequence>MPCAVCMSVRRAAQLTMPARDDCPAGWTLEYRGHLMSSHYKRSRTQFICVDGEAEGSERSSRLRKSSRLVPVEVRCSREDQNGSLPCGTYKDGHELTCAVCTA</sequence>
<evidence type="ECO:0000313" key="3">
    <source>
        <dbReference type="RefSeq" id="XP_035677775.1"/>
    </source>
</evidence>
<evidence type="ECO:0000256" key="1">
    <source>
        <dbReference type="ARBA" id="ARBA00022734"/>
    </source>
</evidence>
<organism evidence="2 3">
    <name type="scientific">Branchiostoma floridae</name>
    <name type="common">Florida lancelet</name>
    <name type="synonym">Amphioxus</name>
    <dbReference type="NCBI Taxonomy" id="7739"/>
    <lineage>
        <taxon>Eukaryota</taxon>
        <taxon>Metazoa</taxon>
        <taxon>Chordata</taxon>
        <taxon>Cephalochordata</taxon>
        <taxon>Leptocardii</taxon>
        <taxon>Amphioxiformes</taxon>
        <taxon>Branchiostomatidae</taxon>
        <taxon>Branchiostoma</taxon>
    </lineage>
</organism>
<keyword evidence="1" id="KW-0430">Lectin</keyword>
<reference evidence="2" key="1">
    <citation type="journal article" date="2020" name="Nat. Ecol. Evol.">
        <title>Deeply conserved synteny resolves early events in vertebrate evolution.</title>
        <authorList>
            <person name="Simakov O."/>
            <person name="Marletaz F."/>
            <person name="Yue J.X."/>
            <person name="O'Connell B."/>
            <person name="Jenkins J."/>
            <person name="Brandt A."/>
            <person name="Calef R."/>
            <person name="Tung C.H."/>
            <person name="Huang T.K."/>
            <person name="Schmutz J."/>
            <person name="Satoh N."/>
            <person name="Yu J.K."/>
            <person name="Putnam N.H."/>
            <person name="Green R.E."/>
            <person name="Rokhsar D.S."/>
        </authorList>
    </citation>
    <scope>NUCLEOTIDE SEQUENCE [LARGE SCALE GENOMIC DNA]</scope>
    <source>
        <strain evidence="2">S238N-H82</strain>
    </source>
</reference>
<dbReference type="GO" id="GO:0030246">
    <property type="term" value="F:carbohydrate binding"/>
    <property type="evidence" value="ECO:0007669"/>
    <property type="project" value="UniProtKB-KW"/>
</dbReference>
<dbReference type="PANTHER" id="PTHR24024:SF18">
    <property type="entry name" value="SHORT-CHAIN COLLAGEN C4-LIKE"/>
    <property type="match status" value="1"/>
</dbReference>
<dbReference type="PANTHER" id="PTHR24024">
    <property type="entry name" value="PULMONARY SURFACTANT-ASSOCIATED PROTEIN A"/>
    <property type="match status" value="1"/>
</dbReference>
<dbReference type="KEGG" id="bfo:118416693"/>